<sequence length="657" mass="70118">MSSISQESSPGPDAQNSSPPDSSSSPPPSLSPPPSSPPPSLSPPPSSPPPSSPPPQSPPPSSPSPSSPPPSSPSPTPPSNTSPSQPSQSPPPPPQPQSSQAPPNNSPLPPNQGVFSPPPPPPPTSHHHHKSSPSNNGNNTNDNNGNQLSVGGIIAVAGAACIILLVIILLCVICTRRKKRSQPHHIHYYPTPAHGANQYMYNNGEHVLNIPPPAQGGGWTPTPPKKTPPKMTPSKKTPPHQVSSSELTNSSYSGPVDPVLPPPHPTVALGFNQSSFSYEELSTATGGFSKQNLLGQGGFGYVHKGILPNGKEIAVKSLKSTGGQGDREFQAEVDTISRVHHRYLVSLVGYCISESKKLLVYEFVPNKTLDYHLHGKGRPVMDWATRLKIAVGSAKGLAYLHEDCHPRIIHRDIKGANILIENNFEAKVADFGLAKFTQDTNTHVSTRVMGTFGYMAPEYASSGKLTDKSDVFSYGVMLLELITGRRPVGTAGSDYEEDSLVDWARPLCSKALEYGIYLGLVDPRLEENYEKQDMTRMVACASACVRHSGRRRPRMSQIVRVLEGDASLEVLINQDGVKPGHSAMYSSASGDYDAGTYSADMKKFRKLALESSTGSSEYGATSEYGLNLSASSSDQSSVDYTRRTVTGTGGGSKFHEK</sequence>
<evidence type="ECO:0000256" key="12">
    <source>
        <dbReference type="ARBA" id="ARBA00023136"/>
    </source>
</evidence>
<evidence type="ECO:0000256" key="1">
    <source>
        <dbReference type="ARBA" id="ARBA00004162"/>
    </source>
</evidence>
<name>G7J6J8_MEDTR</name>
<dbReference type="SUPFAM" id="SSF56112">
    <property type="entry name" value="Protein kinase-like (PK-like)"/>
    <property type="match status" value="1"/>
</dbReference>
<accession>G7J6J8</accession>
<keyword evidence="6" id="KW-0808">Transferase</keyword>
<keyword evidence="11 17" id="KW-1133">Transmembrane helix</keyword>
<evidence type="ECO:0000256" key="7">
    <source>
        <dbReference type="ARBA" id="ARBA00022692"/>
    </source>
</evidence>
<dbReference type="PROSITE" id="PS50011">
    <property type="entry name" value="PROTEIN_KINASE_DOM"/>
    <property type="match status" value="1"/>
</dbReference>
<evidence type="ECO:0000256" key="8">
    <source>
        <dbReference type="ARBA" id="ARBA00022741"/>
    </source>
</evidence>
<dbReference type="PaxDb" id="3880-AES74157"/>
<feature type="domain" description="Protein kinase" evidence="18">
    <location>
        <begin position="288"/>
        <end position="568"/>
    </location>
</feature>
<dbReference type="Pfam" id="PF07714">
    <property type="entry name" value="PK_Tyr_Ser-Thr"/>
    <property type="match status" value="1"/>
</dbReference>
<comment type="catalytic activity">
    <reaction evidence="14">
        <text>L-seryl-[protein] + ATP = O-phospho-L-seryl-[protein] + ADP + H(+)</text>
        <dbReference type="Rhea" id="RHEA:17989"/>
        <dbReference type="Rhea" id="RHEA-COMP:9863"/>
        <dbReference type="Rhea" id="RHEA-COMP:11604"/>
        <dbReference type="ChEBI" id="CHEBI:15378"/>
        <dbReference type="ChEBI" id="CHEBI:29999"/>
        <dbReference type="ChEBI" id="CHEBI:30616"/>
        <dbReference type="ChEBI" id="CHEBI:83421"/>
        <dbReference type="ChEBI" id="CHEBI:456216"/>
        <dbReference type="EC" id="2.7.11.1"/>
    </reaction>
</comment>
<dbReference type="InterPro" id="IPR047117">
    <property type="entry name" value="PERK1-13-like"/>
</dbReference>
<evidence type="ECO:0000256" key="13">
    <source>
        <dbReference type="ARBA" id="ARBA00047899"/>
    </source>
</evidence>
<dbReference type="Gene3D" id="3.30.200.20">
    <property type="entry name" value="Phosphorylase Kinase, domain 1"/>
    <property type="match status" value="1"/>
</dbReference>
<reference evidence="19 21" key="2">
    <citation type="journal article" date="2014" name="BMC Genomics">
        <title>An improved genome release (version Mt4.0) for the model legume Medicago truncatula.</title>
        <authorList>
            <person name="Tang H."/>
            <person name="Krishnakumar V."/>
            <person name="Bidwell S."/>
            <person name="Rosen B."/>
            <person name="Chan A."/>
            <person name="Zhou S."/>
            <person name="Gentzbittel L."/>
            <person name="Childs K.L."/>
            <person name="Yandell M."/>
            <person name="Gundlach H."/>
            <person name="Mayer K.F."/>
            <person name="Schwartz D.C."/>
            <person name="Town C.D."/>
        </authorList>
    </citation>
    <scope>GENOME REANNOTATION</scope>
    <source>
        <strain evidence="20 21">cv. Jemalong A17</strain>
    </source>
</reference>
<evidence type="ECO:0000256" key="16">
    <source>
        <dbReference type="SAM" id="MobiDB-lite"/>
    </source>
</evidence>
<dbReference type="InterPro" id="IPR011009">
    <property type="entry name" value="Kinase-like_dom_sf"/>
</dbReference>
<dbReference type="PANTHER" id="PTHR47982">
    <property type="entry name" value="PROLINE-RICH RECEPTOR-LIKE PROTEIN KINASE PERK4"/>
    <property type="match status" value="1"/>
</dbReference>
<keyword evidence="9 19" id="KW-0418">Kinase</keyword>
<dbReference type="GO" id="GO:0004674">
    <property type="term" value="F:protein serine/threonine kinase activity"/>
    <property type="evidence" value="ECO:0007669"/>
    <property type="project" value="UniProtKB-KW"/>
</dbReference>
<proteinExistence type="predicted"/>
<evidence type="ECO:0000259" key="18">
    <source>
        <dbReference type="PROSITE" id="PS50011"/>
    </source>
</evidence>
<dbReference type="EC" id="2.7.11.1" evidence="2"/>
<feature type="region of interest" description="Disordered" evidence="16">
    <location>
        <begin position="1"/>
        <end position="143"/>
    </location>
</feature>
<dbReference type="PANTHER" id="PTHR47982:SF47">
    <property type="entry name" value="PROLINE-RICH RECEPTOR-LIKE PROTEIN KINASE PERK6-RELATED"/>
    <property type="match status" value="1"/>
</dbReference>
<dbReference type="InterPro" id="IPR001245">
    <property type="entry name" value="Ser-Thr/Tyr_kinase_cat_dom"/>
</dbReference>
<evidence type="ECO:0000313" key="19">
    <source>
        <dbReference type="EMBL" id="AES74157.1"/>
    </source>
</evidence>
<gene>
    <name evidence="19" type="ordered locus">MTR_3g116450</name>
</gene>
<dbReference type="InterPro" id="IPR008271">
    <property type="entry name" value="Ser/Thr_kinase_AS"/>
</dbReference>
<dbReference type="HOGENOM" id="CLU_000288_106_6_1"/>
<evidence type="ECO:0000256" key="17">
    <source>
        <dbReference type="SAM" id="Phobius"/>
    </source>
</evidence>
<dbReference type="STRING" id="3880.G7J6J8"/>
<keyword evidence="8 15" id="KW-0547">Nucleotide-binding</keyword>
<evidence type="ECO:0000256" key="11">
    <source>
        <dbReference type="ARBA" id="ARBA00022989"/>
    </source>
</evidence>
<dbReference type="Gene3D" id="1.10.510.10">
    <property type="entry name" value="Transferase(Phosphotransferase) domain 1"/>
    <property type="match status" value="1"/>
</dbReference>
<keyword evidence="4" id="KW-0723">Serine/threonine-protein kinase</keyword>
<dbReference type="EMBL" id="CM001219">
    <property type="protein sequence ID" value="AES74157.1"/>
    <property type="molecule type" value="Genomic_DNA"/>
</dbReference>
<evidence type="ECO:0000256" key="2">
    <source>
        <dbReference type="ARBA" id="ARBA00012513"/>
    </source>
</evidence>
<evidence type="ECO:0000256" key="14">
    <source>
        <dbReference type="ARBA" id="ARBA00048679"/>
    </source>
</evidence>
<dbReference type="PROSITE" id="PS00107">
    <property type="entry name" value="PROTEIN_KINASE_ATP"/>
    <property type="match status" value="1"/>
</dbReference>
<dbReference type="EnsemblPlants" id="AES74157">
    <property type="protein sequence ID" value="AES74157"/>
    <property type="gene ID" value="MTR_3g116450"/>
</dbReference>
<dbReference type="eggNOG" id="KOG1187">
    <property type="taxonomic scope" value="Eukaryota"/>
</dbReference>
<feature type="compositionally biased region" description="Pro residues" evidence="16">
    <location>
        <begin position="104"/>
        <end position="124"/>
    </location>
</feature>
<evidence type="ECO:0000256" key="5">
    <source>
        <dbReference type="ARBA" id="ARBA00022553"/>
    </source>
</evidence>
<keyword evidence="12 17" id="KW-0472">Membrane</keyword>
<reference evidence="19 21" key="1">
    <citation type="journal article" date="2011" name="Nature">
        <title>The Medicago genome provides insight into the evolution of rhizobial symbioses.</title>
        <authorList>
            <person name="Young N.D."/>
            <person name="Debelle F."/>
            <person name="Oldroyd G.E."/>
            <person name="Geurts R."/>
            <person name="Cannon S.B."/>
            <person name="Udvardi M.K."/>
            <person name="Benedito V.A."/>
            <person name="Mayer K.F."/>
            <person name="Gouzy J."/>
            <person name="Schoof H."/>
            <person name="Van de Peer Y."/>
            <person name="Proost S."/>
            <person name="Cook D.R."/>
            <person name="Meyers B.C."/>
            <person name="Spannagl M."/>
            <person name="Cheung F."/>
            <person name="De Mita S."/>
            <person name="Krishnakumar V."/>
            <person name="Gundlach H."/>
            <person name="Zhou S."/>
            <person name="Mudge J."/>
            <person name="Bharti A.K."/>
            <person name="Murray J.D."/>
            <person name="Naoumkina M.A."/>
            <person name="Rosen B."/>
            <person name="Silverstein K.A."/>
            <person name="Tang H."/>
            <person name="Rombauts S."/>
            <person name="Zhao P.X."/>
            <person name="Zhou P."/>
            <person name="Barbe V."/>
            <person name="Bardou P."/>
            <person name="Bechner M."/>
            <person name="Bellec A."/>
            <person name="Berger A."/>
            <person name="Berges H."/>
            <person name="Bidwell S."/>
            <person name="Bisseling T."/>
            <person name="Choisne N."/>
            <person name="Couloux A."/>
            <person name="Denny R."/>
            <person name="Deshpande S."/>
            <person name="Dai X."/>
            <person name="Doyle J.J."/>
            <person name="Dudez A.M."/>
            <person name="Farmer A.D."/>
            <person name="Fouteau S."/>
            <person name="Franken C."/>
            <person name="Gibelin C."/>
            <person name="Gish J."/>
            <person name="Goldstein S."/>
            <person name="Gonzalez A.J."/>
            <person name="Green P.J."/>
            <person name="Hallab A."/>
            <person name="Hartog M."/>
            <person name="Hua A."/>
            <person name="Humphray S.J."/>
            <person name="Jeong D.H."/>
            <person name="Jing Y."/>
            <person name="Jocker A."/>
            <person name="Kenton S.M."/>
            <person name="Kim D.J."/>
            <person name="Klee K."/>
            <person name="Lai H."/>
            <person name="Lang C."/>
            <person name="Lin S."/>
            <person name="Macmil S.L."/>
            <person name="Magdelenat G."/>
            <person name="Matthews L."/>
            <person name="McCorrison J."/>
            <person name="Monaghan E.L."/>
            <person name="Mun J.H."/>
            <person name="Najar F.Z."/>
            <person name="Nicholson C."/>
            <person name="Noirot C."/>
            <person name="O'Bleness M."/>
            <person name="Paule C.R."/>
            <person name="Poulain J."/>
            <person name="Prion F."/>
            <person name="Qin B."/>
            <person name="Qu C."/>
            <person name="Retzel E.F."/>
            <person name="Riddle C."/>
            <person name="Sallet E."/>
            <person name="Samain S."/>
            <person name="Samson N."/>
            <person name="Sanders I."/>
            <person name="Saurat O."/>
            <person name="Scarpelli C."/>
            <person name="Schiex T."/>
            <person name="Segurens B."/>
            <person name="Severin A.J."/>
            <person name="Sherrier D.J."/>
            <person name="Shi R."/>
            <person name="Sims S."/>
            <person name="Singer S.R."/>
            <person name="Sinharoy S."/>
            <person name="Sterck L."/>
            <person name="Viollet A."/>
            <person name="Wang B.B."/>
            <person name="Wang K."/>
            <person name="Wang M."/>
            <person name="Wang X."/>
            <person name="Warfsmann J."/>
            <person name="Weissenbach J."/>
            <person name="White D.D."/>
            <person name="White J.D."/>
            <person name="Wiley G.B."/>
            <person name="Wincker P."/>
            <person name="Xing Y."/>
            <person name="Yang L."/>
            <person name="Yao Z."/>
            <person name="Ying F."/>
            <person name="Zhai J."/>
            <person name="Zhou L."/>
            <person name="Zuber A."/>
            <person name="Denarie J."/>
            <person name="Dixon R.A."/>
            <person name="May G.D."/>
            <person name="Schwartz D.C."/>
            <person name="Rogers J."/>
            <person name="Quetier F."/>
            <person name="Town C.D."/>
            <person name="Roe B.A."/>
        </authorList>
    </citation>
    <scope>NUCLEOTIDE SEQUENCE [LARGE SCALE GENOMIC DNA]</scope>
    <source>
        <strain evidence="19">A17</strain>
        <strain evidence="20 21">cv. Jemalong A17</strain>
    </source>
</reference>
<dbReference type="Proteomes" id="UP000002051">
    <property type="component" value="Chromosome 3"/>
</dbReference>
<dbReference type="OMA" id="CMNAAQD"/>
<dbReference type="SMART" id="SM00220">
    <property type="entry name" value="S_TKc"/>
    <property type="match status" value="1"/>
</dbReference>
<feature type="compositionally biased region" description="Pro residues" evidence="16">
    <location>
        <begin position="25"/>
        <end position="80"/>
    </location>
</feature>
<keyword evidence="5" id="KW-0597">Phosphoprotein</keyword>
<dbReference type="FunFam" id="1.10.510.10:FF:000239">
    <property type="entry name" value="Proline-rich receptor-like protein kinase PERK1"/>
    <property type="match status" value="1"/>
</dbReference>
<evidence type="ECO:0000313" key="20">
    <source>
        <dbReference type="EnsemblPlants" id="AES74157"/>
    </source>
</evidence>
<evidence type="ECO:0000256" key="9">
    <source>
        <dbReference type="ARBA" id="ARBA00022777"/>
    </source>
</evidence>
<dbReference type="GO" id="GO:0005886">
    <property type="term" value="C:plasma membrane"/>
    <property type="evidence" value="ECO:0000318"/>
    <property type="project" value="GO_Central"/>
</dbReference>
<dbReference type="FunFam" id="3.30.200.20:FF:000212">
    <property type="entry name" value="Proline-rich receptor-like protein kinase PERK8"/>
    <property type="match status" value="1"/>
</dbReference>
<organism evidence="19 21">
    <name type="scientific">Medicago truncatula</name>
    <name type="common">Barrel medic</name>
    <name type="synonym">Medicago tribuloides</name>
    <dbReference type="NCBI Taxonomy" id="3880"/>
    <lineage>
        <taxon>Eukaryota</taxon>
        <taxon>Viridiplantae</taxon>
        <taxon>Streptophyta</taxon>
        <taxon>Embryophyta</taxon>
        <taxon>Tracheophyta</taxon>
        <taxon>Spermatophyta</taxon>
        <taxon>Magnoliopsida</taxon>
        <taxon>eudicotyledons</taxon>
        <taxon>Gunneridae</taxon>
        <taxon>Pentapetalae</taxon>
        <taxon>rosids</taxon>
        <taxon>fabids</taxon>
        <taxon>Fabales</taxon>
        <taxon>Fabaceae</taxon>
        <taxon>Papilionoideae</taxon>
        <taxon>50 kb inversion clade</taxon>
        <taxon>NPAAA clade</taxon>
        <taxon>Hologalegina</taxon>
        <taxon>IRL clade</taxon>
        <taxon>Trifolieae</taxon>
        <taxon>Medicago</taxon>
    </lineage>
</organism>
<dbReference type="AlphaFoldDB" id="G7J6J8"/>
<dbReference type="PROSITE" id="PS00108">
    <property type="entry name" value="PROTEIN_KINASE_ST"/>
    <property type="match status" value="1"/>
</dbReference>
<reference evidence="20" key="3">
    <citation type="submission" date="2015-04" db="UniProtKB">
        <authorList>
            <consortium name="EnsemblPlants"/>
        </authorList>
    </citation>
    <scope>IDENTIFICATION</scope>
    <source>
        <strain evidence="20">cv. Jemalong A17</strain>
    </source>
</reference>
<comment type="subcellular location">
    <subcellularLocation>
        <location evidence="1">Cell membrane</location>
        <topology evidence="1">Single-pass membrane protein</topology>
    </subcellularLocation>
</comment>
<feature type="compositionally biased region" description="Polar residues" evidence="16">
    <location>
        <begin position="240"/>
        <end position="253"/>
    </location>
</feature>
<evidence type="ECO:0000256" key="4">
    <source>
        <dbReference type="ARBA" id="ARBA00022527"/>
    </source>
</evidence>
<keyword evidence="21" id="KW-1185">Reference proteome</keyword>
<feature type="compositionally biased region" description="Low complexity" evidence="16">
    <location>
        <begin position="12"/>
        <end position="24"/>
    </location>
</feature>
<feature type="transmembrane region" description="Helical" evidence="17">
    <location>
        <begin position="148"/>
        <end position="173"/>
    </location>
</feature>
<feature type="region of interest" description="Disordered" evidence="16">
    <location>
        <begin position="614"/>
        <end position="657"/>
    </location>
</feature>
<dbReference type="InterPro" id="IPR000719">
    <property type="entry name" value="Prot_kinase_dom"/>
</dbReference>
<comment type="catalytic activity">
    <reaction evidence="13">
        <text>L-threonyl-[protein] + ATP = O-phospho-L-threonyl-[protein] + ADP + H(+)</text>
        <dbReference type="Rhea" id="RHEA:46608"/>
        <dbReference type="Rhea" id="RHEA-COMP:11060"/>
        <dbReference type="Rhea" id="RHEA-COMP:11605"/>
        <dbReference type="ChEBI" id="CHEBI:15378"/>
        <dbReference type="ChEBI" id="CHEBI:30013"/>
        <dbReference type="ChEBI" id="CHEBI:30616"/>
        <dbReference type="ChEBI" id="CHEBI:61977"/>
        <dbReference type="ChEBI" id="CHEBI:456216"/>
        <dbReference type="EC" id="2.7.11.1"/>
    </reaction>
</comment>
<keyword evidence="7 17" id="KW-0812">Transmembrane</keyword>
<keyword evidence="10 15" id="KW-0067">ATP-binding</keyword>
<evidence type="ECO:0000256" key="3">
    <source>
        <dbReference type="ARBA" id="ARBA00022475"/>
    </source>
</evidence>
<feature type="binding site" evidence="15">
    <location>
        <position position="316"/>
    </location>
    <ligand>
        <name>ATP</name>
        <dbReference type="ChEBI" id="CHEBI:30616"/>
    </ligand>
</feature>
<keyword evidence="3" id="KW-1003">Cell membrane</keyword>
<protein>
    <recommendedName>
        <fullName evidence="2">non-specific serine/threonine protein kinase</fullName>
        <ecNumber evidence="2">2.7.11.1</ecNumber>
    </recommendedName>
</protein>
<evidence type="ECO:0000256" key="15">
    <source>
        <dbReference type="PROSITE-ProRule" id="PRU10141"/>
    </source>
</evidence>
<evidence type="ECO:0000256" key="6">
    <source>
        <dbReference type="ARBA" id="ARBA00022679"/>
    </source>
</evidence>
<evidence type="ECO:0000313" key="21">
    <source>
        <dbReference type="Proteomes" id="UP000002051"/>
    </source>
</evidence>
<dbReference type="InterPro" id="IPR017441">
    <property type="entry name" value="Protein_kinase_ATP_BS"/>
</dbReference>
<evidence type="ECO:0000256" key="10">
    <source>
        <dbReference type="ARBA" id="ARBA00022840"/>
    </source>
</evidence>
<feature type="compositionally biased region" description="Low complexity" evidence="16">
    <location>
        <begin position="132"/>
        <end position="143"/>
    </location>
</feature>
<feature type="compositionally biased region" description="Gly residues" evidence="16">
    <location>
        <begin position="647"/>
        <end position="657"/>
    </location>
</feature>
<feature type="region of interest" description="Disordered" evidence="16">
    <location>
        <begin position="210"/>
        <end position="259"/>
    </location>
</feature>
<keyword evidence="19" id="KW-0675">Receptor</keyword>
<dbReference type="GO" id="GO:0005524">
    <property type="term" value="F:ATP binding"/>
    <property type="evidence" value="ECO:0007669"/>
    <property type="project" value="UniProtKB-UniRule"/>
</dbReference>